<feature type="signal peptide" evidence="1">
    <location>
        <begin position="1"/>
        <end position="24"/>
    </location>
</feature>
<dbReference type="Proteomes" id="UP001500831">
    <property type="component" value="Unassembled WGS sequence"/>
</dbReference>
<dbReference type="RefSeq" id="WP_344967802.1">
    <property type="nucleotide sequence ID" value="NZ_BAAAVI010000003.1"/>
</dbReference>
<evidence type="ECO:0000313" key="3">
    <source>
        <dbReference type="Proteomes" id="UP001500831"/>
    </source>
</evidence>
<organism evidence="2 3">
    <name type="scientific">Streptosporangium fragile</name>
    <dbReference type="NCBI Taxonomy" id="46186"/>
    <lineage>
        <taxon>Bacteria</taxon>
        <taxon>Bacillati</taxon>
        <taxon>Actinomycetota</taxon>
        <taxon>Actinomycetes</taxon>
        <taxon>Streptosporangiales</taxon>
        <taxon>Streptosporangiaceae</taxon>
        <taxon>Streptosporangium</taxon>
    </lineage>
</organism>
<feature type="chain" id="PRO_5045633940" description="Secreted protein" evidence="1">
    <location>
        <begin position="25"/>
        <end position="146"/>
    </location>
</feature>
<name>A0ABN3VQD8_9ACTN</name>
<proteinExistence type="predicted"/>
<protein>
    <recommendedName>
        <fullName evidence="4">Secreted protein</fullName>
    </recommendedName>
</protein>
<keyword evidence="3" id="KW-1185">Reference proteome</keyword>
<evidence type="ECO:0000256" key="1">
    <source>
        <dbReference type="SAM" id="SignalP"/>
    </source>
</evidence>
<reference evidence="2 3" key="1">
    <citation type="journal article" date="2019" name="Int. J. Syst. Evol. Microbiol.">
        <title>The Global Catalogue of Microorganisms (GCM) 10K type strain sequencing project: providing services to taxonomists for standard genome sequencing and annotation.</title>
        <authorList>
            <consortium name="The Broad Institute Genomics Platform"/>
            <consortium name="The Broad Institute Genome Sequencing Center for Infectious Disease"/>
            <person name="Wu L."/>
            <person name="Ma J."/>
        </authorList>
    </citation>
    <scope>NUCLEOTIDE SEQUENCE [LARGE SCALE GENOMIC DNA]</scope>
    <source>
        <strain evidence="2 3">JCM 6242</strain>
    </source>
</reference>
<dbReference type="EMBL" id="BAAAVI010000003">
    <property type="protein sequence ID" value="GAA2849953.1"/>
    <property type="molecule type" value="Genomic_DNA"/>
</dbReference>
<accession>A0ABN3VQD8</accession>
<evidence type="ECO:0008006" key="4">
    <source>
        <dbReference type="Google" id="ProtNLM"/>
    </source>
</evidence>
<keyword evidence="1" id="KW-0732">Signal</keyword>
<comment type="caution">
    <text evidence="2">The sequence shown here is derived from an EMBL/GenBank/DDBJ whole genome shotgun (WGS) entry which is preliminary data.</text>
</comment>
<evidence type="ECO:0000313" key="2">
    <source>
        <dbReference type="EMBL" id="GAA2849953.1"/>
    </source>
</evidence>
<sequence>MRKIVHGLALAGVLVLGLPAAAHATAQDDYYLGTVRSASGHSGYAKAHLWVTPFNEEYFTAYGRIYDRDRHPGHCAWVRAKFHYRKGGSAWSPVRWSCASSGYRGFLFETRGAVRRVDLKVCVYQPKRNALSHCRVGTTRDEDLAN</sequence>
<gene>
    <name evidence="2" type="ORF">GCM10010517_07400</name>
</gene>